<keyword evidence="8" id="KW-1185">Reference proteome</keyword>
<feature type="binding site" evidence="4">
    <location>
        <position position="134"/>
    </location>
    <ligand>
        <name>substrate</name>
    </ligand>
</feature>
<accession>A0A255G9Q9</accession>
<keyword evidence="3 5" id="KW-0460">Magnesium</keyword>
<feature type="binding site" evidence="4">
    <location>
        <position position="68"/>
    </location>
    <ligand>
        <name>substrate</name>
    </ligand>
</feature>
<dbReference type="PANTHER" id="PTHR32308">
    <property type="entry name" value="LYASE BETA SUBUNIT, PUTATIVE (AFU_ORTHOLOGUE AFUA_4G13030)-RELATED"/>
    <property type="match status" value="1"/>
</dbReference>
<comment type="cofactor">
    <cofactor evidence="1">
        <name>Mg(2+)</name>
        <dbReference type="ChEBI" id="CHEBI:18420"/>
    </cofactor>
</comment>
<dbReference type="EMBL" id="NMVO01000014">
    <property type="protein sequence ID" value="OYO12648.1"/>
    <property type="molecule type" value="Genomic_DNA"/>
</dbReference>
<dbReference type="Proteomes" id="UP000215896">
    <property type="component" value="Unassembled WGS sequence"/>
</dbReference>
<comment type="caution">
    <text evidence="7">The sequence shown here is derived from an EMBL/GenBank/DDBJ whole genome shotgun (WGS) entry which is preliminary data.</text>
</comment>
<dbReference type="Gene3D" id="3.20.20.60">
    <property type="entry name" value="Phosphoenolpyruvate-binding domains"/>
    <property type="match status" value="1"/>
</dbReference>
<dbReference type="AlphaFoldDB" id="A0A255G9Q9"/>
<evidence type="ECO:0000256" key="5">
    <source>
        <dbReference type="PIRSR" id="PIRSR015582-2"/>
    </source>
</evidence>
<dbReference type="SUPFAM" id="SSF51621">
    <property type="entry name" value="Phosphoenolpyruvate/pyruvate domain"/>
    <property type="match status" value="1"/>
</dbReference>
<gene>
    <name evidence="7" type="ORF">CGZ94_12085</name>
</gene>
<evidence type="ECO:0000256" key="3">
    <source>
        <dbReference type="ARBA" id="ARBA00022842"/>
    </source>
</evidence>
<dbReference type="GO" id="GO:0000287">
    <property type="term" value="F:magnesium ion binding"/>
    <property type="evidence" value="ECO:0007669"/>
    <property type="project" value="TreeGrafter"/>
</dbReference>
<evidence type="ECO:0000256" key="2">
    <source>
        <dbReference type="ARBA" id="ARBA00022723"/>
    </source>
</evidence>
<dbReference type="GO" id="GO:0016829">
    <property type="term" value="F:lyase activity"/>
    <property type="evidence" value="ECO:0007669"/>
    <property type="project" value="UniProtKB-KW"/>
</dbReference>
<keyword evidence="7" id="KW-0456">Lyase</keyword>
<dbReference type="OrthoDB" id="5172636at2"/>
<dbReference type="InterPro" id="IPR040442">
    <property type="entry name" value="Pyrv_kinase-like_dom_sf"/>
</dbReference>
<evidence type="ECO:0000256" key="4">
    <source>
        <dbReference type="PIRSR" id="PIRSR015582-1"/>
    </source>
</evidence>
<dbReference type="FunFam" id="3.20.20.60:FF:000013">
    <property type="entry name" value="Citrate lyase beta subunit"/>
    <property type="match status" value="1"/>
</dbReference>
<dbReference type="PIRSF" id="PIRSF015582">
    <property type="entry name" value="Cit_lyase_B"/>
    <property type="match status" value="1"/>
</dbReference>
<evidence type="ECO:0000259" key="6">
    <source>
        <dbReference type="Pfam" id="PF03328"/>
    </source>
</evidence>
<dbReference type="GO" id="GO:0006107">
    <property type="term" value="P:oxaloacetate metabolic process"/>
    <property type="evidence" value="ECO:0007669"/>
    <property type="project" value="TreeGrafter"/>
</dbReference>
<dbReference type="RefSeq" id="WP_094405785.1">
    <property type="nucleotide sequence ID" value="NZ_NMVO01000014.1"/>
</dbReference>
<dbReference type="Pfam" id="PF03328">
    <property type="entry name" value="HpcH_HpaI"/>
    <property type="match status" value="1"/>
</dbReference>
<dbReference type="InterPro" id="IPR011206">
    <property type="entry name" value="Citrate_lyase_beta/mcl1/mcl2"/>
</dbReference>
<feature type="domain" description="HpcH/HpaI aldolase/citrate lyase" evidence="6">
    <location>
        <begin position="8"/>
        <end position="237"/>
    </location>
</feature>
<protein>
    <submittedName>
        <fullName evidence="7">CoA ester lyase</fullName>
    </submittedName>
</protein>
<proteinExistence type="predicted"/>
<evidence type="ECO:0000313" key="8">
    <source>
        <dbReference type="Proteomes" id="UP000215896"/>
    </source>
</evidence>
<reference evidence="7 8" key="1">
    <citation type="submission" date="2017-07" db="EMBL/GenBank/DDBJ databases">
        <title>Draft whole genome sequences of clinical Proprionibacteriaceae strains.</title>
        <authorList>
            <person name="Bernier A.-M."/>
            <person name="Bernard K."/>
            <person name="Domingo M.-C."/>
        </authorList>
    </citation>
    <scope>NUCLEOTIDE SEQUENCE [LARGE SCALE GENOMIC DNA]</scope>
    <source>
        <strain evidence="7 8">NML 030167</strain>
    </source>
</reference>
<dbReference type="InterPro" id="IPR015813">
    <property type="entry name" value="Pyrv/PenolPyrv_kinase-like_dom"/>
</dbReference>
<name>A0A255G9Q9_9ACTN</name>
<dbReference type="InterPro" id="IPR005000">
    <property type="entry name" value="Aldolase/citrate-lyase_domain"/>
</dbReference>
<dbReference type="PANTHER" id="PTHR32308:SF10">
    <property type="entry name" value="CITRATE LYASE SUBUNIT BETA"/>
    <property type="match status" value="1"/>
</dbReference>
<organism evidence="7 8">
    <name type="scientific">Enemella evansiae</name>
    <dbReference type="NCBI Taxonomy" id="2016499"/>
    <lineage>
        <taxon>Bacteria</taxon>
        <taxon>Bacillati</taxon>
        <taxon>Actinomycetota</taxon>
        <taxon>Actinomycetes</taxon>
        <taxon>Propionibacteriales</taxon>
        <taxon>Propionibacteriaceae</taxon>
        <taxon>Enemella</taxon>
    </lineage>
</organism>
<evidence type="ECO:0000256" key="1">
    <source>
        <dbReference type="ARBA" id="ARBA00001946"/>
    </source>
</evidence>
<feature type="binding site" evidence="5">
    <location>
        <position position="134"/>
    </location>
    <ligand>
        <name>Mg(2+)</name>
        <dbReference type="ChEBI" id="CHEBI:18420"/>
    </ligand>
</feature>
<sequence length="320" mass="33951">MDAEQVRRTVLAVPGSSDRFLAKARGLSVDAVFLDLEDAVAPTAKVEARQRIVAALQQDWAAPLLTVRVNDWSTEWTYADVIEVVTGAGARIDALVLPKVQSADQVVALDLLLTQLERGQGLEVGRIGIEAQIEDARGLLAVEAIAGASPRMRSLVFGPGDFMASVGMASTNVGEQPAGYDADAFHHVLFTILVAARAYGLAAIDGPFVAIRDLEGFRRSARRSAALGYDGKWVLHPDQVAAGNEIFTPSRSDFERSQRMIEAYAAATASAGGAVGAIVVDDEMVDEAGMKIAQRIVAKGRAAELDDGARDAGTDIYDGE</sequence>
<evidence type="ECO:0000313" key="7">
    <source>
        <dbReference type="EMBL" id="OYO12648.1"/>
    </source>
</evidence>
<keyword evidence="2 5" id="KW-0479">Metal-binding</keyword>
<feature type="binding site" evidence="5">
    <location>
        <position position="161"/>
    </location>
    <ligand>
        <name>Mg(2+)</name>
        <dbReference type="ChEBI" id="CHEBI:18420"/>
    </ligand>
</feature>